<keyword evidence="3" id="KW-1185">Reference proteome</keyword>
<reference evidence="2 3" key="1">
    <citation type="journal article" date="2011" name="Proc. Natl. Acad. Sci. U.S.A.">
        <title>Evolutionary erosion of yeast sex chromosomes by mating-type switching accidents.</title>
        <authorList>
            <person name="Gordon J.L."/>
            <person name="Armisen D."/>
            <person name="Proux-Wera E."/>
            <person name="Oheigeartaigh S.S."/>
            <person name="Byrne K.P."/>
            <person name="Wolfe K.H."/>
        </authorList>
    </citation>
    <scope>NUCLEOTIDE SEQUENCE [LARGE SCALE GENOMIC DNA]</scope>
    <source>
        <strain evidence="3">ATCC 22294 / BCRC 22015 / CBS 2517 / CECT 1963 / NBRC 1671 / NRRL Y-8276</strain>
    </source>
</reference>
<dbReference type="InterPro" id="IPR036265">
    <property type="entry name" value="HIT-like_sf"/>
</dbReference>
<dbReference type="PANTHER" id="PTHR12486">
    <property type="entry name" value="APRATAXIN-RELATED"/>
    <property type="match status" value="1"/>
</dbReference>
<dbReference type="GO" id="GO:0019002">
    <property type="term" value="F:GMP binding"/>
    <property type="evidence" value="ECO:0007669"/>
    <property type="project" value="EnsemblFungi"/>
</dbReference>
<dbReference type="STRING" id="1071382.H2AN85"/>
<protein>
    <recommendedName>
        <fullName evidence="1">Aprataxin C2HE/C2H2/C2HC zinc finger domain-containing protein</fullName>
    </recommendedName>
</protein>
<dbReference type="GO" id="GO:0000012">
    <property type="term" value="P:single strand break repair"/>
    <property type="evidence" value="ECO:0007669"/>
    <property type="project" value="TreeGrafter"/>
</dbReference>
<dbReference type="GO" id="GO:0030983">
    <property type="term" value="F:mismatched DNA binding"/>
    <property type="evidence" value="ECO:0007669"/>
    <property type="project" value="EnsemblFungi"/>
</dbReference>
<dbReference type="PANTHER" id="PTHR12486:SF4">
    <property type="entry name" value="APRATAXIN"/>
    <property type="match status" value="1"/>
</dbReference>
<name>H2AN85_KAZAF</name>
<dbReference type="Pfam" id="PF16278">
    <property type="entry name" value="zf-C2HE"/>
    <property type="match status" value="1"/>
</dbReference>
<dbReference type="InParanoid" id="H2AN85"/>
<dbReference type="GO" id="GO:0003725">
    <property type="term" value="F:double-stranded RNA binding"/>
    <property type="evidence" value="ECO:0007669"/>
    <property type="project" value="TreeGrafter"/>
</dbReference>
<dbReference type="GO" id="GO:1905108">
    <property type="term" value="F:guanosine binding"/>
    <property type="evidence" value="ECO:0007669"/>
    <property type="project" value="EnsemblFungi"/>
</dbReference>
<dbReference type="AlphaFoldDB" id="H2AN85"/>
<accession>H2AN85</accession>
<dbReference type="Gene3D" id="3.30.428.10">
    <property type="entry name" value="HIT-like"/>
    <property type="match status" value="1"/>
</dbReference>
<dbReference type="Pfam" id="PF11969">
    <property type="entry name" value="DcpS_C"/>
    <property type="match status" value="1"/>
</dbReference>
<dbReference type="KEGG" id="kaf:KAFR_0A04000"/>
<gene>
    <name evidence="2" type="primary">KAFR0A04000</name>
    <name evidence="2" type="ORF">KAFR_0A04000</name>
</gene>
<dbReference type="GO" id="GO:0003697">
    <property type="term" value="F:single-stranded DNA binding"/>
    <property type="evidence" value="ECO:0007669"/>
    <property type="project" value="EnsemblFungi"/>
</dbReference>
<dbReference type="HOGENOM" id="CLU_066882_3_1_1"/>
<dbReference type="GO" id="GO:0005634">
    <property type="term" value="C:nucleus"/>
    <property type="evidence" value="ECO:0007669"/>
    <property type="project" value="TreeGrafter"/>
</dbReference>
<dbReference type="SUPFAM" id="SSF54197">
    <property type="entry name" value="HIT-like"/>
    <property type="match status" value="1"/>
</dbReference>
<dbReference type="GO" id="GO:0120108">
    <property type="term" value="F:DNA-3'-diphospho-5'-guanosine diphosphatase activity"/>
    <property type="evidence" value="ECO:0007669"/>
    <property type="project" value="EnsemblFungi"/>
</dbReference>
<organism evidence="2 3">
    <name type="scientific">Kazachstania africana (strain ATCC 22294 / BCRC 22015 / CBS 2517 / CECT 1963 / NBRC 1671 / NRRL Y-8276)</name>
    <name type="common">Yeast</name>
    <name type="synonym">Kluyveromyces africanus</name>
    <dbReference type="NCBI Taxonomy" id="1071382"/>
    <lineage>
        <taxon>Eukaryota</taxon>
        <taxon>Fungi</taxon>
        <taxon>Dikarya</taxon>
        <taxon>Ascomycota</taxon>
        <taxon>Saccharomycotina</taxon>
        <taxon>Saccharomycetes</taxon>
        <taxon>Saccharomycetales</taxon>
        <taxon>Saccharomycetaceae</taxon>
        <taxon>Kazachstania</taxon>
    </lineage>
</organism>
<dbReference type="GO" id="GO:1990165">
    <property type="term" value="F:single-strand break-containing DNA binding"/>
    <property type="evidence" value="ECO:0007669"/>
    <property type="project" value="EnsemblFungi"/>
</dbReference>
<dbReference type="FunCoup" id="H2AN85">
    <property type="interactions" value="77"/>
</dbReference>
<dbReference type="GeneID" id="13886133"/>
<evidence type="ECO:0000313" key="2">
    <source>
        <dbReference type="EMBL" id="CCF55835.1"/>
    </source>
</evidence>
<evidence type="ECO:0000313" key="3">
    <source>
        <dbReference type="Proteomes" id="UP000005220"/>
    </source>
</evidence>
<dbReference type="Proteomes" id="UP000005220">
    <property type="component" value="Chromosome 1"/>
</dbReference>
<dbReference type="eggNOG" id="KOG0562">
    <property type="taxonomic scope" value="Eukaryota"/>
</dbReference>
<dbReference type="RefSeq" id="XP_003954970.1">
    <property type="nucleotide sequence ID" value="XM_003954921.1"/>
</dbReference>
<dbReference type="GO" id="GO:0008270">
    <property type="term" value="F:zinc ion binding"/>
    <property type="evidence" value="ECO:0007669"/>
    <property type="project" value="EnsemblFungi"/>
</dbReference>
<proteinExistence type="predicted"/>
<evidence type="ECO:0000259" key="1">
    <source>
        <dbReference type="Pfam" id="PF16278"/>
    </source>
</evidence>
<sequence>MSWKAALTPYLNHPEAYSKETILFYDTNVVIINDAFPKSTFHLLVIPRNKVLTKKHPAVALTESEKNRLEPYIDIATKYVYDKFMKKYKVKGKQLNKESFIEQFIKVGVHSIPSMNNLHIHVITNDFYSDRLKNKKHYNSFNSNFFINWEELPFSEIPDPKVVEKEYIKNKDLVCCYCENNFGNKFAQLKSHLKEEFNDCFIKK</sequence>
<feature type="domain" description="Aprataxin C2HE/C2H2/C2HC zinc finger" evidence="1">
    <location>
        <begin position="142"/>
        <end position="198"/>
    </location>
</feature>
<dbReference type="GO" id="GO:0006298">
    <property type="term" value="P:mismatch repair"/>
    <property type="evidence" value="ECO:0007669"/>
    <property type="project" value="EnsemblFungi"/>
</dbReference>
<dbReference type="EMBL" id="HE650821">
    <property type="protein sequence ID" value="CCF55835.1"/>
    <property type="molecule type" value="Genomic_DNA"/>
</dbReference>
<dbReference type="GO" id="GO:0033699">
    <property type="term" value="F:DNA 5'-adenosine monophosphate hydrolase activity"/>
    <property type="evidence" value="ECO:0007669"/>
    <property type="project" value="EnsemblFungi"/>
</dbReference>
<dbReference type="OrthoDB" id="3512845at2759"/>
<dbReference type="InterPro" id="IPR032566">
    <property type="entry name" value="Znf-C2HE"/>
</dbReference>